<keyword evidence="1" id="KW-0436">Ligase</keyword>
<dbReference type="RefSeq" id="WP_247957442.1">
    <property type="nucleotide sequence ID" value="NZ_CP078077.1"/>
</dbReference>
<dbReference type="InterPro" id="IPR009097">
    <property type="entry name" value="Cyclic_Pdiesterase"/>
</dbReference>
<evidence type="ECO:0000313" key="2">
    <source>
        <dbReference type="Proteomes" id="UP000831963"/>
    </source>
</evidence>
<accession>A0ABY4INU7</accession>
<organism evidence="1 2">
    <name type="scientific">Microbacterium galbinum</name>
    <dbReference type="NCBI Taxonomy" id="2851646"/>
    <lineage>
        <taxon>Bacteria</taxon>
        <taxon>Bacillati</taxon>
        <taxon>Actinomycetota</taxon>
        <taxon>Actinomycetes</taxon>
        <taxon>Micrococcales</taxon>
        <taxon>Microbacteriaceae</taxon>
        <taxon>Microbacterium</taxon>
    </lineage>
</organism>
<dbReference type="Gene3D" id="3.90.1140.10">
    <property type="entry name" value="Cyclic phosphodiesterase"/>
    <property type="match status" value="1"/>
</dbReference>
<reference evidence="1 2" key="1">
    <citation type="submission" date="2021-06" db="EMBL/GenBank/DDBJ databases">
        <title>Genome-based taxonomic framework of Microbacterium strains isolated from marine environment, the description of four new species and reclassification of four preexisting species.</title>
        <authorList>
            <person name="Lee S.D."/>
            <person name="Kim S.-M."/>
            <person name="Byeon Y.-S."/>
            <person name="Yang H.L."/>
            <person name="Kim I.S."/>
        </authorList>
    </citation>
    <scope>NUCLEOTIDE SEQUENCE [LARGE SCALE GENOMIC DNA]</scope>
    <source>
        <strain evidence="1 2">SSW1-36</strain>
    </source>
</reference>
<dbReference type="GO" id="GO:0016874">
    <property type="term" value="F:ligase activity"/>
    <property type="evidence" value="ECO:0007669"/>
    <property type="project" value="UniProtKB-KW"/>
</dbReference>
<proteinExistence type="predicted"/>
<protein>
    <submittedName>
        <fullName evidence="1">2'-5' RNA ligase family protein</fullName>
    </submittedName>
</protein>
<evidence type="ECO:0000313" key="1">
    <source>
        <dbReference type="EMBL" id="UPL14388.1"/>
    </source>
</evidence>
<dbReference type="EMBL" id="CP078077">
    <property type="protein sequence ID" value="UPL14388.1"/>
    <property type="molecule type" value="Genomic_DNA"/>
</dbReference>
<sequence length="194" mass="21949">MHRPFMKTPEQLESLEGQQYLVLRPTGELADRYSAEQTDALALSRLPHPHTGHVTLRGFYEPERRAELSALVHAWAIEQDPIEITGEAIDAFPEPWQILILRLARTDSLLSAYATLTDRLDATDFRRLGELPLDEWTFHMSVVYGATLSGPEWKALESARVSEFARPVRETATQVELVSYSNGVEHTEVIPLGR</sequence>
<keyword evidence="2" id="KW-1185">Reference proteome</keyword>
<name>A0ABY4INU7_9MICO</name>
<dbReference type="Pfam" id="PF13563">
    <property type="entry name" value="2_5_RNA_ligase2"/>
    <property type="match status" value="1"/>
</dbReference>
<dbReference type="SUPFAM" id="SSF55144">
    <property type="entry name" value="LigT-like"/>
    <property type="match status" value="1"/>
</dbReference>
<gene>
    <name evidence="1" type="ORF">KV396_07840</name>
</gene>
<dbReference type="Proteomes" id="UP000831963">
    <property type="component" value="Chromosome"/>
</dbReference>